<dbReference type="OrthoDB" id="1118146at2"/>
<feature type="transmembrane region" description="Helical" evidence="5">
    <location>
        <begin position="116"/>
        <end position="135"/>
    </location>
</feature>
<evidence type="ECO:0000313" key="7">
    <source>
        <dbReference type="EMBL" id="RZT58063.1"/>
    </source>
</evidence>
<feature type="transmembrane region" description="Helical" evidence="5">
    <location>
        <begin position="85"/>
        <end position="104"/>
    </location>
</feature>
<protein>
    <submittedName>
        <fullName evidence="7">O-antigen ligase</fullName>
    </submittedName>
</protein>
<feature type="domain" description="O-antigen ligase-related" evidence="6">
    <location>
        <begin position="211"/>
        <end position="352"/>
    </location>
</feature>
<keyword evidence="8" id="KW-1185">Reference proteome</keyword>
<reference evidence="7 8" key="1">
    <citation type="journal article" date="2015" name="Stand. Genomic Sci.">
        <title>Genomic Encyclopedia of Bacterial and Archaeal Type Strains, Phase III: the genomes of soil and plant-associated and newly described type strains.</title>
        <authorList>
            <person name="Whitman W.B."/>
            <person name="Woyke T."/>
            <person name="Klenk H.P."/>
            <person name="Zhou Y."/>
            <person name="Lilburn T.G."/>
            <person name="Beck B.J."/>
            <person name="De Vos P."/>
            <person name="Vandamme P."/>
            <person name="Eisen J.A."/>
            <person name="Garrity G."/>
            <person name="Hugenholtz P."/>
            <person name="Kyrpides N.C."/>
        </authorList>
    </citation>
    <scope>NUCLEOTIDE SEQUENCE [LARGE SCALE GENOMIC DNA]</scope>
    <source>
        <strain evidence="7 8">AC4r</strain>
    </source>
</reference>
<dbReference type="Proteomes" id="UP000292408">
    <property type="component" value="Unassembled WGS sequence"/>
</dbReference>
<keyword evidence="3 5" id="KW-1133">Transmembrane helix</keyword>
<keyword evidence="4 5" id="KW-0472">Membrane</keyword>
<dbReference type="Pfam" id="PF04932">
    <property type="entry name" value="Wzy_C"/>
    <property type="match status" value="1"/>
</dbReference>
<dbReference type="InterPro" id="IPR051533">
    <property type="entry name" value="WaaL-like"/>
</dbReference>
<accession>A0A4Q7TCY1</accession>
<feature type="transmembrane region" description="Helical" evidence="5">
    <location>
        <begin position="173"/>
        <end position="193"/>
    </location>
</feature>
<evidence type="ECO:0000256" key="3">
    <source>
        <dbReference type="ARBA" id="ARBA00022989"/>
    </source>
</evidence>
<evidence type="ECO:0000313" key="8">
    <source>
        <dbReference type="Proteomes" id="UP000292408"/>
    </source>
</evidence>
<feature type="transmembrane region" description="Helical" evidence="5">
    <location>
        <begin position="61"/>
        <end position="79"/>
    </location>
</feature>
<proteinExistence type="predicted"/>
<comment type="caution">
    <text evidence="7">The sequence shown here is derived from an EMBL/GenBank/DDBJ whole genome shotgun (WGS) entry which is preliminary data.</text>
</comment>
<feature type="transmembrane region" description="Helical" evidence="5">
    <location>
        <begin position="340"/>
        <end position="361"/>
    </location>
</feature>
<dbReference type="AlphaFoldDB" id="A0A4Q7TCY1"/>
<feature type="transmembrane region" description="Helical" evidence="5">
    <location>
        <begin position="224"/>
        <end position="240"/>
    </location>
</feature>
<keyword evidence="7" id="KW-0436">Ligase</keyword>
<dbReference type="GO" id="GO:0016020">
    <property type="term" value="C:membrane"/>
    <property type="evidence" value="ECO:0007669"/>
    <property type="project" value="UniProtKB-SubCell"/>
</dbReference>
<dbReference type="InterPro" id="IPR007016">
    <property type="entry name" value="O-antigen_ligase-rel_domated"/>
</dbReference>
<dbReference type="GO" id="GO:0016874">
    <property type="term" value="F:ligase activity"/>
    <property type="evidence" value="ECO:0007669"/>
    <property type="project" value="UniProtKB-KW"/>
</dbReference>
<evidence type="ECO:0000259" key="6">
    <source>
        <dbReference type="Pfam" id="PF04932"/>
    </source>
</evidence>
<keyword evidence="2 5" id="KW-0812">Transmembrane</keyword>
<feature type="transmembrane region" description="Helical" evidence="5">
    <location>
        <begin position="31"/>
        <end position="49"/>
    </location>
</feature>
<gene>
    <name evidence="7" type="ORF">EV140_2301</name>
</gene>
<evidence type="ECO:0000256" key="4">
    <source>
        <dbReference type="ARBA" id="ARBA00023136"/>
    </source>
</evidence>
<evidence type="ECO:0000256" key="1">
    <source>
        <dbReference type="ARBA" id="ARBA00004141"/>
    </source>
</evidence>
<dbReference type="PANTHER" id="PTHR37422:SF17">
    <property type="entry name" value="O-ANTIGEN LIGASE"/>
    <property type="match status" value="1"/>
</dbReference>
<dbReference type="PANTHER" id="PTHR37422">
    <property type="entry name" value="TEICHURONIC ACID BIOSYNTHESIS PROTEIN TUAE"/>
    <property type="match status" value="1"/>
</dbReference>
<organism evidence="7 8">
    <name type="scientific">Microcella alkaliphila</name>
    <dbReference type="NCBI Taxonomy" id="279828"/>
    <lineage>
        <taxon>Bacteria</taxon>
        <taxon>Bacillati</taxon>
        <taxon>Actinomycetota</taxon>
        <taxon>Actinomycetes</taxon>
        <taxon>Micrococcales</taxon>
        <taxon>Microbacteriaceae</taxon>
        <taxon>Microcella</taxon>
    </lineage>
</organism>
<comment type="subcellular location">
    <subcellularLocation>
        <location evidence="1">Membrane</location>
        <topology evidence="1">Multi-pass membrane protein</topology>
    </subcellularLocation>
</comment>
<evidence type="ECO:0000256" key="2">
    <source>
        <dbReference type="ARBA" id="ARBA00022692"/>
    </source>
</evidence>
<name>A0A4Q7TCY1_9MICO</name>
<feature type="transmembrane region" description="Helical" evidence="5">
    <location>
        <begin position="200"/>
        <end position="218"/>
    </location>
</feature>
<feature type="transmembrane region" description="Helical" evidence="5">
    <location>
        <begin position="252"/>
        <end position="270"/>
    </location>
</feature>
<evidence type="ECO:0000256" key="5">
    <source>
        <dbReference type="SAM" id="Phobius"/>
    </source>
</evidence>
<dbReference type="RefSeq" id="WP_130284043.1">
    <property type="nucleotide sequence ID" value="NZ_SGXT01000018.1"/>
</dbReference>
<sequence>MNWVRESRVALTALTLFTLLAGDFWRYLLSWWGWGIVVAVLLAGWIALAIKTRVNPRRIPIALAAFILVAALSTIWSAYPLTTLLAVSTTVATVFVGVIMAATVSLEQLLRALGVAIRWIIGLSLVFEFVVAAIVRGPVLPLWVDYTPPIPRAFYWSRAELFEVFDGGRIQGMVGNANLLATAAALGLIVFAIQLVDRRVPVVTAWFWVGAAGLTLLLTQSATITIALAGCAFTLGVIMLARRLDRRRRRMLYTGSVGIGVVGTGTAIALREPLLELLGRSSDLTNRLDIWESVIGLWAERPAFGWGWVSYWAPWVEPYSDLAVINGVTYLQAHSAWLDVAMQLGVVGLALFTVVVVTAVLRCASWSTDPAEGELAHTPALRLLPALIMTLLVVQSFAESRMLVEGGLVLFTFFAVASMRAGLPPIAPSPRVSVGAPGRASP</sequence>
<dbReference type="EMBL" id="SGXT01000018">
    <property type="protein sequence ID" value="RZT58063.1"/>
    <property type="molecule type" value="Genomic_DNA"/>
</dbReference>